<accession>A0A5B7JRI0</accession>
<proteinExistence type="predicted"/>
<dbReference type="EMBL" id="VSRR010108922">
    <property type="protein sequence ID" value="MPC97185.1"/>
    <property type="molecule type" value="Genomic_DNA"/>
</dbReference>
<sequence length="87" mass="10017">MTENVLVRYIVLEDSVVDKVEGPLAAEGSFTLSQRDLHRWNGLFLNNVTIHSLGSSSFNLTHKVKHTHTHTHTHTHNRYNVWRRDSG</sequence>
<protein>
    <submittedName>
        <fullName evidence="1">Uncharacterized protein</fullName>
    </submittedName>
</protein>
<evidence type="ECO:0000313" key="2">
    <source>
        <dbReference type="Proteomes" id="UP000324222"/>
    </source>
</evidence>
<keyword evidence="2" id="KW-1185">Reference proteome</keyword>
<dbReference type="OrthoDB" id="6374403at2759"/>
<reference evidence="1 2" key="1">
    <citation type="submission" date="2019-05" db="EMBL/GenBank/DDBJ databases">
        <title>Another draft genome of Portunus trituberculatus and its Hox gene families provides insights of decapod evolution.</title>
        <authorList>
            <person name="Jeong J.-H."/>
            <person name="Song I."/>
            <person name="Kim S."/>
            <person name="Choi T."/>
            <person name="Kim D."/>
            <person name="Ryu S."/>
            <person name="Kim W."/>
        </authorList>
    </citation>
    <scope>NUCLEOTIDE SEQUENCE [LARGE SCALE GENOMIC DNA]</scope>
    <source>
        <tissue evidence="1">Muscle</tissue>
    </source>
</reference>
<organism evidence="1 2">
    <name type="scientific">Portunus trituberculatus</name>
    <name type="common">Swimming crab</name>
    <name type="synonym">Neptunus trituberculatus</name>
    <dbReference type="NCBI Taxonomy" id="210409"/>
    <lineage>
        <taxon>Eukaryota</taxon>
        <taxon>Metazoa</taxon>
        <taxon>Ecdysozoa</taxon>
        <taxon>Arthropoda</taxon>
        <taxon>Crustacea</taxon>
        <taxon>Multicrustacea</taxon>
        <taxon>Malacostraca</taxon>
        <taxon>Eumalacostraca</taxon>
        <taxon>Eucarida</taxon>
        <taxon>Decapoda</taxon>
        <taxon>Pleocyemata</taxon>
        <taxon>Brachyura</taxon>
        <taxon>Eubrachyura</taxon>
        <taxon>Portunoidea</taxon>
        <taxon>Portunidae</taxon>
        <taxon>Portuninae</taxon>
        <taxon>Portunus</taxon>
    </lineage>
</organism>
<comment type="caution">
    <text evidence="1">The sequence shown here is derived from an EMBL/GenBank/DDBJ whole genome shotgun (WGS) entry which is preliminary data.</text>
</comment>
<evidence type="ECO:0000313" key="1">
    <source>
        <dbReference type="EMBL" id="MPC97185.1"/>
    </source>
</evidence>
<dbReference type="AlphaFoldDB" id="A0A5B7JRI0"/>
<dbReference type="Proteomes" id="UP000324222">
    <property type="component" value="Unassembled WGS sequence"/>
</dbReference>
<gene>
    <name evidence="1" type="ORF">E2C01_092485</name>
</gene>
<name>A0A5B7JRI0_PORTR</name>